<evidence type="ECO:0000256" key="4">
    <source>
        <dbReference type="SAM" id="Phobius"/>
    </source>
</evidence>
<keyword evidence="2 5" id="KW-0689">Ribosomal protein</keyword>
<dbReference type="OrthoDB" id="409928at2759"/>
<dbReference type="GO" id="GO:0005737">
    <property type="term" value="C:cytoplasm"/>
    <property type="evidence" value="ECO:0007669"/>
    <property type="project" value="UniProtKB-ARBA"/>
</dbReference>
<keyword evidence="4" id="KW-0472">Membrane</keyword>
<dbReference type="EMBL" id="FO082258">
    <property type="protein sequence ID" value="CCO13942.1"/>
    <property type="molecule type" value="Genomic_DNA"/>
</dbReference>
<name>K8E8L0_9CHLO</name>
<accession>K8E8L0</accession>
<dbReference type="GO" id="GO:0003735">
    <property type="term" value="F:structural constituent of ribosome"/>
    <property type="evidence" value="ECO:0007669"/>
    <property type="project" value="InterPro"/>
</dbReference>
<reference evidence="5 6" key="1">
    <citation type="submission" date="2011-10" db="EMBL/GenBank/DDBJ databases">
        <authorList>
            <person name="Genoscope - CEA"/>
        </authorList>
    </citation>
    <scope>NUCLEOTIDE SEQUENCE [LARGE SCALE GENOMIC DNA]</scope>
    <source>
        <strain evidence="5 6">RCC 1105</strain>
    </source>
</reference>
<sequence length="124" mass="13913">MTNLSQALCSIQNAQQAHRRSLSVPFSKLVWSLLKILLVHGYIKGFFRQKGSINIFLKQNEEGKGLRKIQQISRSKQRVYVSCKKLPTLENGLGLLILSTPKGVCTSQQAQKNRVGGEILCQVF</sequence>
<dbReference type="STRING" id="41875.K8E8L0"/>
<dbReference type="GO" id="GO:1990904">
    <property type="term" value="C:ribonucleoprotein complex"/>
    <property type="evidence" value="ECO:0007669"/>
    <property type="project" value="UniProtKB-KW"/>
</dbReference>
<dbReference type="Proteomes" id="UP000198341">
    <property type="component" value="Mitochondrion MT"/>
</dbReference>
<dbReference type="GO" id="GO:0006412">
    <property type="term" value="P:translation"/>
    <property type="evidence" value="ECO:0007669"/>
    <property type="project" value="InterPro"/>
</dbReference>
<protein>
    <submittedName>
        <fullName evidence="5">Ribosomal protein S8</fullName>
    </submittedName>
</protein>
<keyword evidence="4" id="KW-0812">Transmembrane</keyword>
<dbReference type="PANTHER" id="PTHR11758">
    <property type="entry name" value="40S RIBOSOMAL PROTEIN S15A"/>
    <property type="match status" value="1"/>
</dbReference>
<dbReference type="InterPro" id="IPR035987">
    <property type="entry name" value="Ribosomal_uS8_sf"/>
</dbReference>
<dbReference type="AlphaFoldDB" id="K8E8L0"/>
<comment type="similarity">
    <text evidence="1">Belongs to the universal ribosomal protein uS8 family.</text>
</comment>
<dbReference type="RefSeq" id="YP_008994818.1">
    <property type="nucleotide sequence ID" value="NC_023273.1"/>
</dbReference>
<dbReference type="GeneID" id="18158092"/>
<evidence type="ECO:0000313" key="6">
    <source>
        <dbReference type="Proteomes" id="UP000198341"/>
    </source>
</evidence>
<dbReference type="GO" id="GO:0005840">
    <property type="term" value="C:ribosome"/>
    <property type="evidence" value="ECO:0007669"/>
    <property type="project" value="UniProtKB-KW"/>
</dbReference>
<dbReference type="FunFam" id="3.30.1490.10:FF:000001">
    <property type="entry name" value="30S ribosomal protein S8"/>
    <property type="match status" value="1"/>
</dbReference>
<dbReference type="KEGG" id="bpg:BathyMg00257"/>
<organism evidence="5 6">
    <name type="scientific">Bathycoccus prasinos</name>
    <dbReference type="NCBI Taxonomy" id="41875"/>
    <lineage>
        <taxon>Eukaryota</taxon>
        <taxon>Viridiplantae</taxon>
        <taxon>Chlorophyta</taxon>
        <taxon>Mamiellophyceae</taxon>
        <taxon>Mamiellales</taxon>
        <taxon>Bathycoccaceae</taxon>
        <taxon>Bathycoccus</taxon>
    </lineage>
</organism>
<gene>
    <name evidence="5" type="primary">Rps8</name>
    <name evidence="5" type="ordered locus">BathyMg00257</name>
</gene>
<keyword evidence="3" id="KW-0687">Ribonucleoprotein</keyword>
<dbReference type="Pfam" id="PF00410">
    <property type="entry name" value="Ribosomal_S8"/>
    <property type="match status" value="1"/>
</dbReference>
<evidence type="ECO:0000313" key="5">
    <source>
        <dbReference type="EMBL" id="CCO13942.1"/>
    </source>
</evidence>
<evidence type="ECO:0000256" key="2">
    <source>
        <dbReference type="ARBA" id="ARBA00022980"/>
    </source>
</evidence>
<proteinExistence type="inferred from homology"/>
<evidence type="ECO:0000256" key="1">
    <source>
        <dbReference type="ARBA" id="ARBA00006471"/>
    </source>
</evidence>
<keyword evidence="6" id="KW-1185">Reference proteome</keyword>
<evidence type="ECO:0000256" key="3">
    <source>
        <dbReference type="ARBA" id="ARBA00023274"/>
    </source>
</evidence>
<dbReference type="SUPFAM" id="SSF56047">
    <property type="entry name" value="Ribosomal protein S8"/>
    <property type="match status" value="1"/>
</dbReference>
<dbReference type="Gene3D" id="3.30.1370.30">
    <property type="match status" value="1"/>
</dbReference>
<feature type="transmembrane region" description="Helical" evidence="4">
    <location>
        <begin position="29"/>
        <end position="47"/>
    </location>
</feature>
<keyword evidence="4" id="KW-1133">Transmembrane helix</keyword>
<dbReference type="Gene3D" id="3.30.1490.10">
    <property type="match status" value="1"/>
</dbReference>
<dbReference type="InterPro" id="IPR000630">
    <property type="entry name" value="Ribosomal_uS8"/>
</dbReference>